<evidence type="ECO:0000256" key="6">
    <source>
        <dbReference type="ARBA" id="ARBA00022806"/>
    </source>
</evidence>
<dbReference type="Gene3D" id="1.10.10.160">
    <property type="match status" value="1"/>
</dbReference>
<dbReference type="PANTHER" id="PTHR11070">
    <property type="entry name" value="UVRD / RECB / PCRA DNA HELICASE FAMILY MEMBER"/>
    <property type="match status" value="1"/>
</dbReference>
<dbReference type="InterPro" id="IPR027417">
    <property type="entry name" value="P-loop_NTPase"/>
</dbReference>
<evidence type="ECO:0000256" key="1">
    <source>
        <dbReference type="ARBA" id="ARBA00009922"/>
    </source>
</evidence>
<evidence type="ECO:0000256" key="12">
    <source>
        <dbReference type="ARBA" id="ARBA00034617"/>
    </source>
</evidence>
<keyword evidence="2" id="KW-0540">Nuclease</keyword>
<dbReference type="SUPFAM" id="SSF52980">
    <property type="entry name" value="Restriction endonuclease-like"/>
    <property type="match status" value="1"/>
</dbReference>
<keyword evidence="11" id="KW-0413">Isomerase</keyword>
<keyword evidence="9" id="KW-0238">DNA-binding</keyword>
<evidence type="ECO:0000256" key="3">
    <source>
        <dbReference type="ARBA" id="ARBA00022741"/>
    </source>
</evidence>
<name>A0A0G0MNF6_9BACT</name>
<organism evidence="18 19">
    <name type="scientific">Candidatus Uhrbacteria bacterium GW2011_GWF2_39_13</name>
    <dbReference type="NCBI Taxonomy" id="1618995"/>
    <lineage>
        <taxon>Bacteria</taxon>
        <taxon>Candidatus Uhriibacteriota</taxon>
    </lineage>
</organism>
<accession>A0A0G0MNF6</accession>
<comment type="similarity">
    <text evidence="1">Belongs to the helicase family. UvrD subfamily.</text>
</comment>
<dbReference type="GO" id="GO:0000725">
    <property type="term" value="P:recombinational repair"/>
    <property type="evidence" value="ECO:0007669"/>
    <property type="project" value="TreeGrafter"/>
</dbReference>
<evidence type="ECO:0000256" key="15">
    <source>
        <dbReference type="PROSITE-ProRule" id="PRU00560"/>
    </source>
</evidence>
<keyword evidence="5 15" id="KW-0378">Hydrolase</keyword>
<dbReference type="GO" id="GO:0005524">
    <property type="term" value="F:ATP binding"/>
    <property type="evidence" value="ECO:0007669"/>
    <property type="project" value="UniProtKB-UniRule"/>
</dbReference>
<keyword evidence="10" id="KW-0234">DNA repair</keyword>
<keyword evidence="4" id="KW-0227">DNA damage</keyword>
<dbReference type="PROSITE" id="PS51198">
    <property type="entry name" value="UVRD_HELICASE_ATP_BIND"/>
    <property type="match status" value="1"/>
</dbReference>
<dbReference type="InterPro" id="IPR014017">
    <property type="entry name" value="DNA_helicase_UvrD-like_C"/>
</dbReference>
<gene>
    <name evidence="18" type="ORF">UT30_C0005G0021</name>
</gene>
<dbReference type="AlphaFoldDB" id="A0A0G0MNF6"/>
<dbReference type="GO" id="GO:0043138">
    <property type="term" value="F:3'-5' DNA helicase activity"/>
    <property type="evidence" value="ECO:0007669"/>
    <property type="project" value="UniProtKB-EC"/>
</dbReference>
<evidence type="ECO:0000256" key="8">
    <source>
        <dbReference type="ARBA" id="ARBA00022840"/>
    </source>
</evidence>
<feature type="domain" description="UvrD-like helicase C-terminal" evidence="17">
    <location>
        <begin position="311"/>
        <end position="603"/>
    </location>
</feature>
<dbReference type="Gene3D" id="3.90.320.10">
    <property type="match status" value="1"/>
</dbReference>
<dbReference type="InterPro" id="IPR038726">
    <property type="entry name" value="PDDEXK_AddAB-type"/>
</dbReference>
<keyword evidence="6 15" id="KW-0347">Helicase</keyword>
<dbReference type="Gene3D" id="3.40.50.300">
    <property type="entry name" value="P-loop containing nucleotide triphosphate hydrolases"/>
    <property type="match status" value="2"/>
</dbReference>
<dbReference type="InterPro" id="IPR011604">
    <property type="entry name" value="PDDEXK-like_dom_sf"/>
</dbReference>
<dbReference type="GO" id="GO:0003677">
    <property type="term" value="F:DNA binding"/>
    <property type="evidence" value="ECO:0007669"/>
    <property type="project" value="UniProtKB-KW"/>
</dbReference>
<dbReference type="Pfam" id="PF00580">
    <property type="entry name" value="UvrD-helicase"/>
    <property type="match status" value="1"/>
</dbReference>
<dbReference type="InterPro" id="IPR011335">
    <property type="entry name" value="Restrct_endonuc-II-like"/>
</dbReference>
<dbReference type="EMBL" id="LBWG01000005">
    <property type="protein sequence ID" value="KKR04618.1"/>
    <property type="molecule type" value="Genomic_DNA"/>
</dbReference>
<dbReference type="PROSITE" id="PS51217">
    <property type="entry name" value="UVRD_HELICASE_CTER"/>
    <property type="match status" value="1"/>
</dbReference>
<evidence type="ECO:0000256" key="13">
    <source>
        <dbReference type="ARBA" id="ARBA00034808"/>
    </source>
</evidence>
<evidence type="ECO:0000256" key="14">
    <source>
        <dbReference type="ARBA" id="ARBA00048988"/>
    </source>
</evidence>
<evidence type="ECO:0000256" key="11">
    <source>
        <dbReference type="ARBA" id="ARBA00023235"/>
    </source>
</evidence>
<dbReference type="Gene3D" id="1.10.486.10">
    <property type="entry name" value="PCRA, domain 4"/>
    <property type="match status" value="1"/>
</dbReference>
<evidence type="ECO:0000256" key="5">
    <source>
        <dbReference type="ARBA" id="ARBA00022801"/>
    </source>
</evidence>
<feature type="binding site" evidence="15">
    <location>
        <begin position="28"/>
        <end position="35"/>
    </location>
    <ligand>
        <name>ATP</name>
        <dbReference type="ChEBI" id="CHEBI:30616"/>
    </ligand>
</feature>
<comment type="catalytic activity">
    <reaction evidence="12">
        <text>Couples ATP hydrolysis with the unwinding of duplex DNA by translocating in the 3'-5' direction.</text>
        <dbReference type="EC" id="5.6.2.4"/>
    </reaction>
</comment>
<dbReference type="Pfam" id="PF12705">
    <property type="entry name" value="PDDEXK_1"/>
    <property type="match status" value="1"/>
</dbReference>
<evidence type="ECO:0000313" key="19">
    <source>
        <dbReference type="Proteomes" id="UP000033935"/>
    </source>
</evidence>
<keyword evidence="8 15" id="KW-0067">ATP-binding</keyword>
<comment type="caution">
    <text evidence="18">The sequence shown here is derived from an EMBL/GenBank/DDBJ whole genome shotgun (WGS) entry which is preliminary data.</text>
</comment>
<dbReference type="SUPFAM" id="SSF52540">
    <property type="entry name" value="P-loop containing nucleoside triphosphate hydrolases"/>
    <property type="match status" value="1"/>
</dbReference>
<keyword evidence="7" id="KW-0269">Exonuclease</keyword>
<dbReference type="InterPro" id="IPR000212">
    <property type="entry name" value="DNA_helicase_UvrD/REP"/>
</dbReference>
<reference evidence="18 19" key="1">
    <citation type="journal article" date="2015" name="Nature">
        <title>rRNA introns, odd ribosomes, and small enigmatic genomes across a large radiation of phyla.</title>
        <authorList>
            <person name="Brown C.T."/>
            <person name="Hug L.A."/>
            <person name="Thomas B.C."/>
            <person name="Sharon I."/>
            <person name="Castelle C.J."/>
            <person name="Singh A."/>
            <person name="Wilkins M.J."/>
            <person name="Williams K.H."/>
            <person name="Banfield J.F."/>
        </authorList>
    </citation>
    <scope>NUCLEOTIDE SEQUENCE [LARGE SCALE GENOMIC DNA]</scope>
</reference>
<proteinExistence type="inferred from homology"/>
<dbReference type="EC" id="5.6.2.4" evidence="13"/>
<evidence type="ECO:0000313" key="18">
    <source>
        <dbReference type="EMBL" id="KKR04618.1"/>
    </source>
</evidence>
<dbReference type="Pfam" id="PF13361">
    <property type="entry name" value="UvrD_C"/>
    <property type="match status" value="1"/>
</dbReference>
<evidence type="ECO:0000256" key="4">
    <source>
        <dbReference type="ARBA" id="ARBA00022763"/>
    </source>
</evidence>
<dbReference type="InterPro" id="IPR014016">
    <property type="entry name" value="UvrD-like_ATP-bd"/>
</dbReference>
<dbReference type="InterPro" id="IPR013986">
    <property type="entry name" value="DExx_box_DNA_helicase_dom_sf"/>
</dbReference>
<comment type="catalytic activity">
    <reaction evidence="14">
        <text>ATP + H2O = ADP + phosphate + H(+)</text>
        <dbReference type="Rhea" id="RHEA:13065"/>
        <dbReference type="ChEBI" id="CHEBI:15377"/>
        <dbReference type="ChEBI" id="CHEBI:15378"/>
        <dbReference type="ChEBI" id="CHEBI:30616"/>
        <dbReference type="ChEBI" id="CHEBI:43474"/>
        <dbReference type="ChEBI" id="CHEBI:456216"/>
        <dbReference type="EC" id="5.6.2.4"/>
    </reaction>
</comment>
<evidence type="ECO:0000259" key="16">
    <source>
        <dbReference type="PROSITE" id="PS51198"/>
    </source>
</evidence>
<feature type="domain" description="UvrD-like helicase ATP-binding" evidence="16">
    <location>
        <begin position="7"/>
        <end position="310"/>
    </location>
</feature>
<dbReference type="PATRIC" id="fig|1618995.3.peg.280"/>
<dbReference type="PANTHER" id="PTHR11070:SF2">
    <property type="entry name" value="ATP-DEPENDENT DNA HELICASE SRS2"/>
    <property type="match status" value="1"/>
</dbReference>
<protein>
    <recommendedName>
        <fullName evidence="13">DNA 3'-5' helicase</fullName>
        <ecNumber evidence="13">5.6.2.4</ecNumber>
    </recommendedName>
</protein>
<sequence length="985" mass="113372">MSQDFLSTLNEEQRAAVVHTQGPLMIVAGAGTGKTTVITHRIAWLIEQGLAKPEEILALTFTDKAAGEMEERVDRLLPYGYVDLSISTFHAFAEKLLRNYGVELGLSREFQLVTELEAWLLARQQFQSFELEYYRPLGNPTKYIRSLLTHFSRAKDLGIDPEDYRAFVENKHADLDGIHADDSVTSELKRLDELARAYATYQQILLDHDSLDFGDLLLYALKLLRNRPTVLEKIRKQYKFILVDEFQDTNDVQYELVKLLAYPQHNLTVVGDDDQSIYKFRGASLANILRFEEDYPDAKQIVLTKNYRSAQEILDQAHGFIQHNNPHRLEAVSERNLSKKLQAMKEFPGSIEHLHAMTAQEEVAQVVQKILSLRRDQKELTWSDFAILVRSNNAGMDFATALDRYGIPYQFLALSGLYTKPVILDLLAYLRVIDNPHDSPSFYRVLTCVLSRVSEKTIIELNRLANRKGKSLFEACLQAGSLSQIDPGDAEMINRILKQIDVFQKTARNRPVGELFVSVAKESGMIEWINQQSEAKKIELFNYLQQFYRRLKSFEKHHEHPVAHHFLQEFAHERDAGEEGSLSVDFEAGPDMMKIMTVHAAKGLEFEHVFVVNLVAQRFPTNAKTEAIPLPEGLNADSSQEGSDLHLEEERRLFYVAMTRAKKGLYFTSAQQYEGGTRKRKISRFLSELGYEISDAVSEEIQLFDEDKGPDETKTKESLILPVPKQFSFTQLAAFKTCPLQYKFAHILNVPIMGKWTFSFGKTMHNTLQKFFTLWLERTDVQQISLFKPKTDSSQREEIGNLPVSLQELLEVYKTCWQDDWYINDQQREEYREQGLHSIKQFYRQLANAVPQPFSIEQGFTMKFGDVVLKGRIDRMDSFEDGVEIIDYKTGSPKTEKTLSKEDKEQLLLYQIAARDILGLNPKRLTYHYLQDNSQVSFIGTDKQLFELQEQIVERIQAIRASNFQATPGFHCGFCDFADICEFRE</sequence>
<evidence type="ECO:0000256" key="2">
    <source>
        <dbReference type="ARBA" id="ARBA00022722"/>
    </source>
</evidence>
<dbReference type="CDD" id="cd17932">
    <property type="entry name" value="DEXQc_UvrD"/>
    <property type="match status" value="1"/>
</dbReference>
<evidence type="ECO:0000259" key="17">
    <source>
        <dbReference type="PROSITE" id="PS51217"/>
    </source>
</evidence>
<evidence type="ECO:0000256" key="10">
    <source>
        <dbReference type="ARBA" id="ARBA00023204"/>
    </source>
</evidence>
<dbReference type="GO" id="GO:0004527">
    <property type="term" value="F:exonuclease activity"/>
    <property type="evidence" value="ECO:0007669"/>
    <property type="project" value="UniProtKB-KW"/>
</dbReference>
<keyword evidence="3 15" id="KW-0547">Nucleotide-binding</keyword>
<dbReference type="Proteomes" id="UP000033935">
    <property type="component" value="Unassembled WGS sequence"/>
</dbReference>
<evidence type="ECO:0000256" key="9">
    <source>
        <dbReference type="ARBA" id="ARBA00023125"/>
    </source>
</evidence>
<evidence type="ECO:0000256" key="7">
    <source>
        <dbReference type="ARBA" id="ARBA00022839"/>
    </source>
</evidence>